<feature type="coiled-coil region" evidence="2">
    <location>
        <begin position="51"/>
        <end position="85"/>
    </location>
</feature>
<keyword evidence="3" id="KW-0812">Transmembrane</keyword>
<dbReference type="RefSeq" id="WP_119093361.1">
    <property type="nucleotide sequence ID" value="NZ_UNRR01000026.1"/>
</dbReference>
<keyword evidence="1" id="KW-0238">DNA-binding</keyword>
<protein>
    <recommendedName>
        <fullName evidence="4">HTH cro/C1-type domain-containing protein</fullName>
    </recommendedName>
</protein>
<dbReference type="SMART" id="SM00530">
    <property type="entry name" value="HTH_XRE"/>
    <property type="match status" value="1"/>
</dbReference>
<name>A0A383TFV4_9LACT</name>
<dbReference type="GO" id="GO:0003677">
    <property type="term" value="F:DNA binding"/>
    <property type="evidence" value="ECO:0007669"/>
    <property type="project" value="UniProtKB-KW"/>
</dbReference>
<keyword evidence="2" id="KW-0175">Coiled coil</keyword>
<dbReference type="SUPFAM" id="SSF47413">
    <property type="entry name" value="lambda repressor-like DNA-binding domains"/>
    <property type="match status" value="1"/>
</dbReference>
<dbReference type="PROSITE" id="PS50943">
    <property type="entry name" value="HTH_CROC1"/>
    <property type="match status" value="1"/>
</dbReference>
<dbReference type="PANTHER" id="PTHR46558:SF15">
    <property type="entry name" value="HELIX-TURN-HELIX DOMAIN PROTEIN"/>
    <property type="match status" value="1"/>
</dbReference>
<dbReference type="AlphaFoldDB" id="A0A383TFV4"/>
<dbReference type="InterPro" id="IPR001387">
    <property type="entry name" value="Cro/C1-type_HTH"/>
</dbReference>
<evidence type="ECO:0000256" key="3">
    <source>
        <dbReference type="SAM" id="Phobius"/>
    </source>
</evidence>
<proteinExistence type="predicted"/>
<dbReference type="Pfam" id="PF01381">
    <property type="entry name" value="HTH_3"/>
    <property type="match status" value="1"/>
</dbReference>
<dbReference type="Gene3D" id="1.10.260.40">
    <property type="entry name" value="lambda repressor-like DNA-binding domains"/>
    <property type="match status" value="1"/>
</dbReference>
<dbReference type="PANTHER" id="PTHR46558">
    <property type="entry name" value="TRACRIPTIONAL REGULATORY PROTEIN-RELATED-RELATED"/>
    <property type="match status" value="1"/>
</dbReference>
<dbReference type="CDD" id="cd00093">
    <property type="entry name" value="HTH_XRE"/>
    <property type="match status" value="1"/>
</dbReference>
<evidence type="ECO:0000313" key="5">
    <source>
        <dbReference type="EMBL" id="SYZ79015.1"/>
    </source>
</evidence>
<reference evidence="6" key="1">
    <citation type="submission" date="2018-05" db="EMBL/GenBank/DDBJ databases">
        <authorList>
            <person name="Strepis N."/>
        </authorList>
    </citation>
    <scope>NUCLEOTIDE SEQUENCE [LARGE SCALE GENOMIC DNA]</scope>
</reference>
<keyword evidence="3" id="KW-0472">Membrane</keyword>
<gene>
    <name evidence="5" type="ORF">TART1_1839</name>
</gene>
<dbReference type="Proteomes" id="UP000262072">
    <property type="component" value="Unassembled WGS sequence"/>
</dbReference>
<dbReference type="OrthoDB" id="9805856at2"/>
<sequence length="151" mass="17499">MSTGSILKIQRQERGISQLQLAEQLHVSRQSISSWENDRAYPSLDNLIALSELYRISIDDLLKDNEELRQKIERNQNRIQQYDEHLMEIDTSISDIQKGAFDYENKDEFLFCLTLICLGILLLPLGPVIPISYFIVKRNSKKGGNEELDEK</sequence>
<dbReference type="InterPro" id="IPR010982">
    <property type="entry name" value="Lambda_DNA-bd_dom_sf"/>
</dbReference>
<accession>A0A383TFV4</accession>
<feature type="transmembrane region" description="Helical" evidence="3">
    <location>
        <begin position="109"/>
        <end position="136"/>
    </location>
</feature>
<dbReference type="EMBL" id="UNRR01000026">
    <property type="protein sequence ID" value="SYZ79015.1"/>
    <property type="molecule type" value="Genomic_DNA"/>
</dbReference>
<evidence type="ECO:0000259" key="4">
    <source>
        <dbReference type="PROSITE" id="PS50943"/>
    </source>
</evidence>
<evidence type="ECO:0000256" key="1">
    <source>
        <dbReference type="ARBA" id="ARBA00023125"/>
    </source>
</evidence>
<evidence type="ECO:0000313" key="6">
    <source>
        <dbReference type="Proteomes" id="UP000262072"/>
    </source>
</evidence>
<feature type="domain" description="HTH cro/C1-type" evidence="4">
    <location>
        <begin position="7"/>
        <end position="61"/>
    </location>
</feature>
<evidence type="ECO:0000256" key="2">
    <source>
        <dbReference type="SAM" id="Coils"/>
    </source>
</evidence>
<keyword evidence="3" id="KW-1133">Transmembrane helix</keyword>
<organism evidence="5 6">
    <name type="scientific">Trichococcus shcherbakoviae</name>
    <dbReference type="NCBI Taxonomy" id="2094020"/>
    <lineage>
        <taxon>Bacteria</taxon>
        <taxon>Bacillati</taxon>
        <taxon>Bacillota</taxon>
        <taxon>Bacilli</taxon>
        <taxon>Lactobacillales</taxon>
        <taxon>Carnobacteriaceae</taxon>
        <taxon>Trichococcus</taxon>
    </lineage>
</organism>